<sequence length="72" mass="8002">MAARAAAGGSRARAPWCRARACAPLEREVRQEAVVEGDVLEEARQRGVRRRARRLAARAHVRHGVAHVRARL</sequence>
<reference evidence="1" key="1">
    <citation type="submission" date="2022-03" db="EMBL/GenBank/DDBJ databases">
        <authorList>
            <person name="Tunstrom K."/>
        </authorList>
    </citation>
    <scope>NUCLEOTIDE SEQUENCE</scope>
</reference>
<organism evidence="1 2">
    <name type="scientific">Euphydryas editha</name>
    <name type="common">Edith's checkerspot</name>
    <dbReference type="NCBI Taxonomy" id="104508"/>
    <lineage>
        <taxon>Eukaryota</taxon>
        <taxon>Metazoa</taxon>
        <taxon>Ecdysozoa</taxon>
        <taxon>Arthropoda</taxon>
        <taxon>Hexapoda</taxon>
        <taxon>Insecta</taxon>
        <taxon>Pterygota</taxon>
        <taxon>Neoptera</taxon>
        <taxon>Endopterygota</taxon>
        <taxon>Lepidoptera</taxon>
        <taxon>Glossata</taxon>
        <taxon>Ditrysia</taxon>
        <taxon>Papilionoidea</taxon>
        <taxon>Nymphalidae</taxon>
        <taxon>Nymphalinae</taxon>
        <taxon>Euphydryas</taxon>
    </lineage>
</organism>
<name>A0AAU9VD25_EUPED</name>
<accession>A0AAU9VD25</accession>
<dbReference type="Proteomes" id="UP001153954">
    <property type="component" value="Unassembled WGS sequence"/>
</dbReference>
<evidence type="ECO:0000313" key="2">
    <source>
        <dbReference type="Proteomes" id="UP001153954"/>
    </source>
</evidence>
<dbReference type="EMBL" id="CAKOGL010000031">
    <property type="protein sequence ID" value="CAH2108243.1"/>
    <property type="molecule type" value="Genomic_DNA"/>
</dbReference>
<gene>
    <name evidence="1" type="ORF">EEDITHA_LOCUS22199</name>
</gene>
<proteinExistence type="predicted"/>
<protein>
    <submittedName>
        <fullName evidence="1">Uncharacterized protein</fullName>
    </submittedName>
</protein>
<dbReference type="AlphaFoldDB" id="A0AAU9VD25"/>
<evidence type="ECO:0000313" key="1">
    <source>
        <dbReference type="EMBL" id="CAH2108243.1"/>
    </source>
</evidence>
<comment type="caution">
    <text evidence="1">The sequence shown here is derived from an EMBL/GenBank/DDBJ whole genome shotgun (WGS) entry which is preliminary data.</text>
</comment>
<keyword evidence="2" id="KW-1185">Reference proteome</keyword>